<dbReference type="Pfam" id="PF14145">
    <property type="entry name" value="YrhK"/>
    <property type="match status" value="1"/>
</dbReference>
<name>A0A3D8WX27_PRIMG</name>
<evidence type="ECO:0000313" key="3">
    <source>
        <dbReference type="EMBL" id="RDZ11031.1"/>
    </source>
</evidence>
<protein>
    <recommendedName>
        <fullName evidence="2">YrhK domain-containing protein</fullName>
    </recommendedName>
</protein>
<dbReference type="InterPro" id="IPR025424">
    <property type="entry name" value="YrhK_domain"/>
</dbReference>
<comment type="caution">
    <text evidence="3">The sequence shown here is derived from an EMBL/GenBank/DDBJ whole genome shotgun (WGS) entry which is preliminary data.</text>
</comment>
<sequence>MKAINCTVKIIGHYKVINTINDFLIGICFLISSILFFYDSLKNIGIWLFILGILQLLIRPTIKLVHDFYLRKYLKAGYRNK</sequence>
<gene>
    <name evidence="3" type="ORF">C3744_21900</name>
</gene>
<evidence type="ECO:0000256" key="1">
    <source>
        <dbReference type="SAM" id="Phobius"/>
    </source>
</evidence>
<evidence type="ECO:0000259" key="2">
    <source>
        <dbReference type="Pfam" id="PF14145"/>
    </source>
</evidence>
<proteinExistence type="predicted"/>
<dbReference type="Proteomes" id="UP000256519">
    <property type="component" value="Unassembled WGS sequence"/>
</dbReference>
<organism evidence="3 4">
    <name type="scientific">Priestia megaterium</name>
    <name type="common">Bacillus megaterium</name>
    <dbReference type="NCBI Taxonomy" id="1404"/>
    <lineage>
        <taxon>Bacteria</taxon>
        <taxon>Bacillati</taxon>
        <taxon>Bacillota</taxon>
        <taxon>Bacilli</taxon>
        <taxon>Bacillales</taxon>
        <taxon>Bacillaceae</taxon>
        <taxon>Priestia</taxon>
    </lineage>
</organism>
<dbReference type="EMBL" id="PQWM01000029">
    <property type="protein sequence ID" value="RDZ11031.1"/>
    <property type="molecule type" value="Genomic_DNA"/>
</dbReference>
<feature type="domain" description="YrhK" evidence="2">
    <location>
        <begin position="14"/>
        <end position="67"/>
    </location>
</feature>
<keyword evidence="1" id="KW-0472">Membrane</keyword>
<reference evidence="3 4" key="1">
    <citation type="journal article" date="2018" name="Appl. Environ. Microbiol.">
        <title>Antimicrobial susceptibility testing and tentative epidemiological cut-off values of five Bacillus species relevant for use as animal feed additives or for plant protection.</title>
        <authorList>
            <person name="Agerso Y."/>
            <person name="Stuer-Lauridsen B."/>
            <person name="Bjerre K."/>
            <person name="Jensen M.G."/>
            <person name="Johansen E."/>
            <person name="Bennedsen M."/>
            <person name="Brockmann E."/>
            <person name="Nielsen B."/>
        </authorList>
    </citation>
    <scope>NUCLEOTIDE SEQUENCE [LARGE SCALE GENOMIC DNA]</scope>
    <source>
        <strain evidence="3 4">CHCC20162</strain>
    </source>
</reference>
<evidence type="ECO:0000313" key="4">
    <source>
        <dbReference type="Proteomes" id="UP000256519"/>
    </source>
</evidence>
<dbReference type="RefSeq" id="WP_116076997.1">
    <property type="nucleotide sequence ID" value="NZ_PQWM01000029.1"/>
</dbReference>
<accession>A0A3D8WX27</accession>
<feature type="transmembrane region" description="Helical" evidence="1">
    <location>
        <begin position="20"/>
        <end position="38"/>
    </location>
</feature>
<feature type="transmembrane region" description="Helical" evidence="1">
    <location>
        <begin position="44"/>
        <end position="62"/>
    </location>
</feature>
<keyword evidence="1" id="KW-0812">Transmembrane</keyword>
<dbReference type="AlphaFoldDB" id="A0A3D8WX27"/>
<keyword evidence="1" id="KW-1133">Transmembrane helix</keyword>